<keyword evidence="3 6" id="KW-0812">Transmembrane</keyword>
<dbReference type="InterPro" id="IPR050545">
    <property type="entry name" value="Mycobact_MmpL"/>
</dbReference>
<evidence type="ECO:0000313" key="9">
    <source>
        <dbReference type="EMBL" id="TNC45985.1"/>
    </source>
</evidence>
<evidence type="ECO:0000256" key="5">
    <source>
        <dbReference type="ARBA" id="ARBA00023136"/>
    </source>
</evidence>
<keyword evidence="4 6" id="KW-1133">Transmembrane helix</keyword>
<feature type="transmembrane region" description="Helical" evidence="6">
    <location>
        <begin position="297"/>
        <end position="325"/>
    </location>
</feature>
<evidence type="ECO:0000256" key="4">
    <source>
        <dbReference type="ARBA" id="ARBA00022989"/>
    </source>
</evidence>
<evidence type="ECO:0000256" key="6">
    <source>
        <dbReference type="SAM" id="Phobius"/>
    </source>
</evidence>
<feature type="transmembrane region" description="Helical" evidence="6">
    <location>
        <begin position="628"/>
        <end position="647"/>
    </location>
</feature>
<dbReference type="PANTHER" id="PTHR33406">
    <property type="entry name" value="MEMBRANE PROTEIN MJ1562-RELATED"/>
    <property type="match status" value="1"/>
</dbReference>
<dbReference type="SUPFAM" id="SSF82866">
    <property type="entry name" value="Multidrug efflux transporter AcrB transmembrane domain"/>
    <property type="match status" value="2"/>
</dbReference>
<evidence type="ECO:0000259" key="7">
    <source>
        <dbReference type="PROSITE" id="PS50156"/>
    </source>
</evidence>
<feature type="transmembrane region" description="Helical" evidence="6">
    <location>
        <begin position="542"/>
        <end position="564"/>
    </location>
</feature>
<accession>A0A5C4MHB6</accession>
<dbReference type="AlphaFoldDB" id="A0A5C4MHB6"/>
<dbReference type="Proteomes" id="UP000306740">
    <property type="component" value="Unassembled WGS sequence"/>
</dbReference>
<feature type="transmembrane region" description="Helical" evidence="6">
    <location>
        <begin position="176"/>
        <end position="195"/>
    </location>
</feature>
<dbReference type="EMBL" id="VDFR01000063">
    <property type="protein sequence ID" value="TNC45985.1"/>
    <property type="molecule type" value="Genomic_DNA"/>
</dbReference>
<sequence>MEGIARVCQRARWFVVAGWVLAVVALSALSGTFGGETSDDYELPGSPSDRAVQILEDGGFSSDAGTRAQLVLHRDAGLDEEPVREQVASIVAEVTDRVPDASVVGPFAPEGAHQLSPDRTTGYVTVGLPTQDAEATAELQDDLDEVRDAYATDDLTVEVGGLGAEQEAEGGPPSEMIGVLAAIVILLFAFGSVFAMVLPILVGVIGAASGVALVSLGARAVDMPSFAAPVAAMIAIGVGIDYALLVVTRYREALSAGEHPSRAVVIAQTTAGRSVLFAGITVVVASLGLVLMDLKVITGVALGIAGSVLVTMLAAVTLLPAMLAITGRRIDRLSVHRRRSTSDGGQLARRWSRVVQRRPWPAAVAATAVLVLLTLPVLDLRLGFSDAGTRPTSDTGRRAYDLVAEGFGPGANGPLVVAAALEDGAGADDVDTLADALAATPGVAATTPPVFSDDGDVAFLQVIPTTGPQDEATTDLVHRLRDEVVPAGAGLEVEVGGATAAAVDFADYTAERLPLFLAVVLGVALVLLVAVFRGIAVAVKAVLVNLLSLGAAFGAVVAVFQWGWGVELLDLGASAPVEAWVPMMMIAIVFGLSMDYEVFLLSRVREEYDRTGDNATAVAEGLARTARVISAAAAIMVCVFGSFVLGSSRELQLFGFGLAFAVFIDATLVRLVLVPAVMELLGDRNWWLPGWLDRALPRLTIEASRGPRGDRR</sequence>
<evidence type="ECO:0000256" key="1">
    <source>
        <dbReference type="ARBA" id="ARBA00004651"/>
    </source>
</evidence>
<name>A0A5C4MHB6_9ACTN</name>
<feature type="transmembrane region" description="Helical" evidence="6">
    <location>
        <begin position="200"/>
        <end position="220"/>
    </location>
</feature>
<dbReference type="PANTHER" id="PTHR33406:SF13">
    <property type="entry name" value="MEMBRANE PROTEIN YDFJ"/>
    <property type="match status" value="1"/>
</dbReference>
<dbReference type="InterPro" id="IPR000731">
    <property type="entry name" value="SSD"/>
</dbReference>
<evidence type="ECO:0000256" key="2">
    <source>
        <dbReference type="ARBA" id="ARBA00022475"/>
    </source>
</evidence>
<feature type="transmembrane region" description="Helical" evidence="6">
    <location>
        <begin position="226"/>
        <end position="250"/>
    </location>
</feature>
<organism evidence="8 10">
    <name type="scientific">Mumia zhuanghuii</name>
    <dbReference type="NCBI Taxonomy" id="2585211"/>
    <lineage>
        <taxon>Bacteria</taxon>
        <taxon>Bacillati</taxon>
        <taxon>Actinomycetota</taxon>
        <taxon>Actinomycetes</taxon>
        <taxon>Propionibacteriales</taxon>
        <taxon>Nocardioidaceae</taxon>
        <taxon>Mumia</taxon>
    </lineage>
</organism>
<dbReference type="Pfam" id="PF03176">
    <property type="entry name" value="MMPL"/>
    <property type="match status" value="2"/>
</dbReference>
<dbReference type="InterPro" id="IPR004869">
    <property type="entry name" value="MMPL_dom"/>
</dbReference>
<evidence type="ECO:0000313" key="8">
    <source>
        <dbReference type="EMBL" id="TNC41743.1"/>
    </source>
</evidence>
<feature type="transmembrane region" description="Helical" evidence="6">
    <location>
        <begin position="359"/>
        <end position="378"/>
    </location>
</feature>
<feature type="domain" description="SSD" evidence="7">
    <location>
        <begin position="180"/>
        <end position="325"/>
    </location>
</feature>
<dbReference type="OrthoDB" id="7051771at2"/>
<gene>
    <name evidence="9" type="ORF">FHE65_14090</name>
    <name evidence="8" type="ORF">FHE65_22175</name>
</gene>
<dbReference type="PROSITE" id="PS50156">
    <property type="entry name" value="SSD"/>
    <property type="match status" value="1"/>
</dbReference>
<dbReference type="EMBL" id="VDFR01000104">
    <property type="protein sequence ID" value="TNC41743.1"/>
    <property type="molecule type" value="Genomic_DNA"/>
</dbReference>
<dbReference type="GO" id="GO:0005886">
    <property type="term" value="C:plasma membrane"/>
    <property type="evidence" value="ECO:0007669"/>
    <property type="project" value="UniProtKB-SubCell"/>
</dbReference>
<reference evidence="8 10" key="1">
    <citation type="submission" date="2019-05" db="EMBL/GenBank/DDBJ databases">
        <title>Mumia sp. nov., isolated from the intestinal contents of plateau pika (Ochotona curzoniae) in the Qinghai-Tibet plateau of China.</title>
        <authorList>
            <person name="Tian Z."/>
        </authorList>
    </citation>
    <scope>NUCLEOTIDE SEQUENCE [LARGE SCALE GENOMIC DNA]</scope>
    <source>
        <strain evidence="10">527</strain>
        <strain evidence="8">Z527</strain>
    </source>
</reference>
<evidence type="ECO:0000313" key="10">
    <source>
        <dbReference type="Proteomes" id="UP000306740"/>
    </source>
</evidence>
<keyword evidence="2" id="KW-1003">Cell membrane</keyword>
<comment type="subcellular location">
    <subcellularLocation>
        <location evidence="1">Cell membrane</location>
        <topology evidence="1">Multi-pass membrane protein</topology>
    </subcellularLocation>
</comment>
<keyword evidence="5 6" id="KW-0472">Membrane</keyword>
<feature type="transmembrane region" description="Helical" evidence="6">
    <location>
        <begin position="271"/>
        <end position="291"/>
    </location>
</feature>
<feature type="transmembrane region" description="Helical" evidence="6">
    <location>
        <begin position="12"/>
        <end position="33"/>
    </location>
</feature>
<evidence type="ECO:0000256" key="3">
    <source>
        <dbReference type="ARBA" id="ARBA00022692"/>
    </source>
</evidence>
<dbReference type="Gene3D" id="1.20.1640.10">
    <property type="entry name" value="Multidrug efflux transporter AcrB transmembrane domain"/>
    <property type="match status" value="2"/>
</dbReference>
<feature type="transmembrane region" description="Helical" evidence="6">
    <location>
        <begin position="579"/>
        <end position="601"/>
    </location>
</feature>
<proteinExistence type="predicted"/>
<feature type="transmembrane region" description="Helical" evidence="6">
    <location>
        <begin position="515"/>
        <end position="535"/>
    </location>
</feature>
<feature type="transmembrane region" description="Helical" evidence="6">
    <location>
        <begin position="653"/>
        <end position="674"/>
    </location>
</feature>
<protein>
    <submittedName>
        <fullName evidence="8">MMPL family transporter</fullName>
    </submittedName>
</protein>
<dbReference type="RefSeq" id="WP_139084843.1">
    <property type="nucleotide sequence ID" value="NZ_VDFR01000063.1"/>
</dbReference>
<comment type="caution">
    <text evidence="8">The sequence shown here is derived from an EMBL/GenBank/DDBJ whole genome shotgun (WGS) entry which is preliminary data.</text>
</comment>